<evidence type="ECO:0000313" key="7">
    <source>
        <dbReference type="Proteomes" id="UP001205311"/>
    </source>
</evidence>
<dbReference type="InterPro" id="IPR050172">
    <property type="entry name" value="SsuD_RutA_monooxygenase"/>
</dbReference>
<keyword evidence="1" id="KW-0285">Flavoprotein</keyword>
<organism evidence="6 7">
    <name type="scientific">Streptoalloteichus tenebrarius (strain ATCC 17920 / DSM 40477 / JCM 4838 / CBS 697.72 / NBRC 16177 / NCIMB 11028 / NRRL B-12390 / A12253. 1 / ISP 5477)</name>
    <name type="common">Streptomyces tenebrarius</name>
    <dbReference type="NCBI Taxonomy" id="1933"/>
    <lineage>
        <taxon>Bacteria</taxon>
        <taxon>Bacillati</taxon>
        <taxon>Actinomycetota</taxon>
        <taxon>Actinomycetes</taxon>
        <taxon>Pseudonocardiales</taxon>
        <taxon>Pseudonocardiaceae</taxon>
        <taxon>Streptoalloteichus</taxon>
    </lineage>
</organism>
<dbReference type="PANTHER" id="PTHR42847:SF4">
    <property type="entry name" value="ALKANESULFONATE MONOOXYGENASE-RELATED"/>
    <property type="match status" value="1"/>
</dbReference>
<dbReference type="RefSeq" id="WP_253668436.1">
    <property type="nucleotide sequence ID" value="NZ_JAMTCP010000004.1"/>
</dbReference>
<evidence type="ECO:0000256" key="4">
    <source>
        <dbReference type="ARBA" id="ARBA00023033"/>
    </source>
</evidence>
<feature type="domain" description="Luciferase-like" evidence="5">
    <location>
        <begin position="11"/>
        <end position="269"/>
    </location>
</feature>
<dbReference type="PANTHER" id="PTHR42847">
    <property type="entry name" value="ALKANESULFONATE MONOOXYGENASE"/>
    <property type="match status" value="1"/>
</dbReference>
<proteinExistence type="predicted"/>
<dbReference type="SUPFAM" id="SSF51679">
    <property type="entry name" value="Bacterial luciferase-like"/>
    <property type="match status" value="1"/>
</dbReference>
<dbReference type="Pfam" id="PF00296">
    <property type="entry name" value="Bac_luciferase"/>
    <property type="match status" value="1"/>
</dbReference>
<dbReference type="GO" id="GO:0004497">
    <property type="term" value="F:monooxygenase activity"/>
    <property type="evidence" value="ECO:0007669"/>
    <property type="project" value="UniProtKB-KW"/>
</dbReference>
<sequence length="288" mass="30614">MDIGIGLPATIPGADPTQVLEAARRAERLGFASVGVIDRVAYDNHEPLITLAAVAAVTERVRLVTSILLAPLRVNTVLLAKQAATLDRFAKGRLVLGMAVGLRQDDYQVCGIPMGGRGRRFEAMLTEMRRVWSGEVRGEAGPVGPRPPRGEVTIIIGGGSDTAHARAARFGAGWIASGSAPPDRFGESIAHLRRLWADEGRQGEPRVLALTYFALGPDASQAAGRYLSHYYGHAGVTPETAQQMALTGESAVREAVAAYRDAGCDELLLFPCSADPVQVDLLAPVTLR</sequence>
<evidence type="ECO:0000313" key="6">
    <source>
        <dbReference type="EMBL" id="MCP2257480.1"/>
    </source>
</evidence>
<dbReference type="Gene3D" id="3.20.20.30">
    <property type="entry name" value="Luciferase-like domain"/>
    <property type="match status" value="1"/>
</dbReference>
<evidence type="ECO:0000256" key="3">
    <source>
        <dbReference type="ARBA" id="ARBA00023002"/>
    </source>
</evidence>
<dbReference type="InterPro" id="IPR011251">
    <property type="entry name" value="Luciferase-like_dom"/>
</dbReference>
<keyword evidence="2" id="KW-0288">FMN</keyword>
<dbReference type="InterPro" id="IPR036661">
    <property type="entry name" value="Luciferase-like_sf"/>
</dbReference>
<dbReference type="EMBL" id="JAMTCP010000004">
    <property type="protein sequence ID" value="MCP2257480.1"/>
    <property type="molecule type" value="Genomic_DNA"/>
</dbReference>
<dbReference type="Proteomes" id="UP001205311">
    <property type="component" value="Unassembled WGS sequence"/>
</dbReference>
<comment type="caution">
    <text evidence="6">The sequence shown here is derived from an EMBL/GenBank/DDBJ whole genome shotgun (WGS) entry which is preliminary data.</text>
</comment>
<keyword evidence="3" id="KW-0560">Oxidoreductase</keyword>
<accession>A0ABT1HPT7</accession>
<reference evidence="6 7" key="1">
    <citation type="submission" date="2022-06" db="EMBL/GenBank/DDBJ databases">
        <title>Genomic Encyclopedia of Archaeal and Bacterial Type Strains, Phase II (KMG-II): from individual species to whole genera.</title>
        <authorList>
            <person name="Goeker M."/>
        </authorList>
    </citation>
    <scope>NUCLEOTIDE SEQUENCE [LARGE SCALE GENOMIC DNA]</scope>
    <source>
        <strain evidence="6 7">DSM 40477</strain>
    </source>
</reference>
<keyword evidence="4 6" id="KW-0503">Monooxygenase</keyword>
<protein>
    <submittedName>
        <fullName evidence="6">Flavin-dependent oxidoreductase, luciferase family (Includes alkanesulfonate monooxygenase SsuD and methylene tetrahydromethanopterin reductase)</fullName>
    </submittedName>
</protein>
<evidence type="ECO:0000259" key="5">
    <source>
        <dbReference type="Pfam" id="PF00296"/>
    </source>
</evidence>
<keyword evidence="7" id="KW-1185">Reference proteome</keyword>
<name>A0ABT1HPT7_STRSD</name>
<gene>
    <name evidence="6" type="ORF">LX15_001165</name>
</gene>
<evidence type="ECO:0000256" key="1">
    <source>
        <dbReference type="ARBA" id="ARBA00022630"/>
    </source>
</evidence>
<evidence type="ECO:0000256" key="2">
    <source>
        <dbReference type="ARBA" id="ARBA00022643"/>
    </source>
</evidence>